<evidence type="ECO:0000313" key="3">
    <source>
        <dbReference type="Proteomes" id="UP001331761"/>
    </source>
</evidence>
<dbReference type="AlphaFoldDB" id="A0AAN8IMN5"/>
<dbReference type="Proteomes" id="UP001331761">
    <property type="component" value="Unassembled WGS sequence"/>
</dbReference>
<keyword evidence="3" id="KW-1185">Reference proteome</keyword>
<dbReference type="EMBL" id="WIXE01008618">
    <property type="protein sequence ID" value="KAK5979156.1"/>
    <property type="molecule type" value="Genomic_DNA"/>
</dbReference>
<feature type="region of interest" description="Disordered" evidence="1">
    <location>
        <begin position="1"/>
        <end position="32"/>
    </location>
</feature>
<protein>
    <submittedName>
        <fullName evidence="2">Uncharacterized protein</fullName>
    </submittedName>
</protein>
<comment type="caution">
    <text evidence="2">The sequence shown here is derived from an EMBL/GenBank/DDBJ whole genome shotgun (WGS) entry which is preliminary data.</text>
</comment>
<accession>A0AAN8IMN5</accession>
<reference evidence="2 3" key="1">
    <citation type="submission" date="2019-10" db="EMBL/GenBank/DDBJ databases">
        <title>Assembly and Annotation for the nematode Trichostrongylus colubriformis.</title>
        <authorList>
            <person name="Martin J."/>
        </authorList>
    </citation>
    <scope>NUCLEOTIDE SEQUENCE [LARGE SCALE GENOMIC DNA]</scope>
    <source>
        <strain evidence="2">G859</strain>
        <tissue evidence="2">Whole worm</tissue>
    </source>
</reference>
<feature type="compositionally biased region" description="Polar residues" evidence="1">
    <location>
        <begin position="19"/>
        <end position="32"/>
    </location>
</feature>
<name>A0AAN8IMN5_TRICO</name>
<gene>
    <name evidence="2" type="ORF">GCK32_010678</name>
</gene>
<evidence type="ECO:0000256" key="1">
    <source>
        <dbReference type="SAM" id="MobiDB-lite"/>
    </source>
</evidence>
<feature type="compositionally biased region" description="Basic residues" evidence="1">
    <location>
        <begin position="1"/>
        <end position="11"/>
    </location>
</feature>
<organism evidence="2 3">
    <name type="scientific">Trichostrongylus colubriformis</name>
    <name type="common">Black scour worm</name>
    <dbReference type="NCBI Taxonomy" id="6319"/>
    <lineage>
        <taxon>Eukaryota</taxon>
        <taxon>Metazoa</taxon>
        <taxon>Ecdysozoa</taxon>
        <taxon>Nematoda</taxon>
        <taxon>Chromadorea</taxon>
        <taxon>Rhabditida</taxon>
        <taxon>Rhabditina</taxon>
        <taxon>Rhabditomorpha</taxon>
        <taxon>Strongyloidea</taxon>
        <taxon>Trichostrongylidae</taxon>
        <taxon>Trichostrongylus</taxon>
    </lineage>
</organism>
<sequence>MKRRMKLGGKHKQAEDTMSVASGVSGISATSSRSNRFMSRLNKSIGKKLSSIQDTARPIFAQFDSSTSIESNGHLAPPTSNGNAVVYRDGKLSTVSRPDSALSGIDFNEGSAAYPPPNRLSTPISNVTQNVGGSPTASTAESFQRANSIRSVASSGFGGSNKPAISRVMERNPELLAAPLAPDKPKRRYF</sequence>
<proteinExistence type="predicted"/>
<evidence type="ECO:0000313" key="2">
    <source>
        <dbReference type="EMBL" id="KAK5979156.1"/>
    </source>
</evidence>